<protein>
    <submittedName>
        <fullName evidence="2">Uncharacterized protein</fullName>
    </submittedName>
</protein>
<feature type="compositionally biased region" description="Low complexity" evidence="1">
    <location>
        <begin position="33"/>
        <end position="50"/>
    </location>
</feature>
<dbReference type="Gramene" id="OE9A033001T1">
    <property type="protein sequence ID" value="OE9A033001C1"/>
    <property type="gene ID" value="OE9A033001"/>
</dbReference>
<evidence type="ECO:0000313" key="2">
    <source>
        <dbReference type="EMBL" id="CAA2989862.1"/>
    </source>
</evidence>
<comment type="caution">
    <text evidence="2">The sequence shown here is derived from an EMBL/GenBank/DDBJ whole genome shotgun (WGS) entry which is preliminary data.</text>
</comment>
<organism evidence="2 3">
    <name type="scientific">Olea europaea subsp. europaea</name>
    <dbReference type="NCBI Taxonomy" id="158383"/>
    <lineage>
        <taxon>Eukaryota</taxon>
        <taxon>Viridiplantae</taxon>
        <taxon>Streptophyta</taxon>
        <taxon>Embryophyta</taxon>
        <taxon>Tracheophyta</taxon>
        <taxon>Spermatophyta</taxon>
        <taxon>Magnoliopsida</taxon>
        <taxon>eudicotyledons</taxon>
        <taxon>Gunneridae</taxon>
        <taxon>Pentapetalae</taxon>
        <taxon>asterids</taxon>
        <taxon>lamiids</taxon>
        <taxon>Lamiales</taxon>
        <taxon>Oleaceae</taxon>
        <taxon>Oleeae</taxon>
        <taxon>Olea</taxon>
    </lineage>
</organism>
<evidence type="ECO:0000256" key="1">
    <source>
        <dbReference type="SAM" id="MobiDB-lite"/>
    </source>
</evidence>
<sequence length="191" mass="21367">MSTTAPVPPSHQHAHNTPPSDTVPSTVHHHTPTPHCHTSTKPLSTTTKPPRNIGKIAIKIPQATVEQHKNAAAIVPSYRLTQRSLDWALHIAASGGRFSTMTAIGRGYKERTADRKIERLTAATVNSRSPHYCERRPIQTWPVLEDRKPAASPLLADFGIDVFPSSPLQWMNALPRREKEETEIRFQNWVK</sequence>
<accession>A0A8S0SDN7</accession>
<keyword evidence="3" id="KW-1185">Reference proteome</keyword>
<dbReference type="Proteomes" id="UP000594638">
    <property type="component" value="Unassembled WGS sequence"/>
</dbReference>
<evidence type="ECO:0000313" key="3">
    <source>
        <dbReference type="Proteomes" id="UP000594638"/>
    </source>
</evidence>
<dbReference type="EMBL" id="CACTIH010004160">
    <property type="protein sequence ID" value="CAA2989862.1"/>
    <property type="molecule type" value="Genomic_DNA"/>
</dbReference>
<dbReference type="AlphaFoldDB" id="A0A8S0SDN7"/>
<reference evidence="2 3" key="1">
    <citation type="submission" date="2019-12" db="EMBL/GenBank/DDBJ databases">
        <authorList>
            <person name="Alioto T."/>
            <person name="Alioto T."/>
            <person name="Gomez Garrido J."/>
        </authorList>
    </citation>
    <scope>NUCLEOTIDE SEQUENCE [LARGE SCALE GENOMIC DNA]</scope>
</reference>
<name>A0A8S0SDN7_OLEEU</name>
<gene>
    <name evidence="2" type="ORF">OLEA9_A033001</name>
</gene>
<proteinExistence type="predicted"/>
<feature type="region of interest" description="Disordered" evidence="1">
    <location>
        <begin position="1"/>
        <end position="51"/>
    </location>
</feature>